<evidence type="ECO:0000256" key="5">
    <source>
        <dbReference type="ARBA" id="ARBA00022989"/>
    </source>
</evidence>
<keyword evidence="5 7" id="KW-1133">Transmembrane helix</keyword>
<feature type="transmembrane region" description="Helical" evidence="7">
    <location>
        <begin position="305"/>
        <end position="330"/>
    </location>
</feature>
<name>A0ABY7NZQ0_9ACTN</name>
<evidence type="ECO:0000256" key="3">
    <source>
        <dbReference type="ARBA" id="ARBA00022475"/>
    </source>
</evidence>
<dbReference type="Proteomes" id="UP001212326">
    <property type="component" value="Chromosome"/>
</dbReference>
<feature type="domain" description="ABC transmembrane type-1" evidence="8">
    <location>
        <begin position="117"/>
        <end position="327"/>
    </location>
</feature>
<reference evidence="9 10" key="1">
    <citation type="submission" date="2022-12" db="EMBL/GenBank/DDBJ databases">
        <authorList>
            <person name="Mo P."/>
        </authorList>
    </citation>
    <scope>NUCLEOTIDE SEQUENCE [LARGE SCALE GENOMIC DNA]</scope>
    <source>
        <strain evidence="9 10">HUAS 2-6</strain>
    </source>
</reference>
<keyword evidence="2 7" id="KW-0813">Transport</keyword>
<feature type="transmembrane region" description="Helical" evidence="7">
    <location>
        <begin position="119"/>
        <end position="144"/>
    </location>
</feature>
<organism evidence="9 10">
    <name type="scientific">Streptomyces camelliae</name>
    <dbReference type="NCBI Taxonomy" id="3004093"/>
    <lineage>
        <taxon>Bacteria</taxon>
        <taxon>Bacillati</taxon>
        <taxon>Actinomycetota</taxon>
        <taxon>Actinomycetes</taxon>
        <taxon>Kitasatosporales</taxon>
        <taxon>Streptomycetaceae</taxon>
        <taxon>Streptomyces</taxon>
    </lineage>
</organism>
<feature type="transmembrane region" description="Helical" evidence="7">
    <location>
        <begin position="156"/>
        <end position="177"/>
    </location>
</feature>
<dbReference type="PANTHER" id="PTHR43163">
    <property type="entry name" value="DIPEPTIDE TRANSPORT SYSTEM PERMEASE PROTEIN DPPB-RELATED"/>
    <property type="match status" value="1"/>
</dbReference>
<dbReference type="InterPro" id="IPR045621">
    <property type="entry name" value="BPD_transp_1_N"/>
</dbReference>
<sequence length="337" mass="36588">MISYILRRTFAAVILLLVVTAVTFAIFFLLPRLAGQTADQLAQQYIGKSPSKADIAAVKHNLGLDQPIYVQYWHFIKGIVAGATYDLGPTTVHCDAPCFGYSFKTHQAVWPDLTSRMPVTISLASGAAVLWLLSGVVVGVISALKPRSFFDRTFMGVALAGVSLPMFFTGNLALLLFTDPGPWPIFGKEYVPFTTNPSEWANTLFPAWCSLALLYSAVYARLTRSGMLETMNEDFIRTARAKGLRERRVVVRHGLRAALSPILTVFGMDLGLLLGGAVITETVFSLHGVGEYAVAGITDNDLPKILGVTLLAAFFVVIANLVVDVLYAAADPRVRLS</sequence>
<comment type="similarity">
    <text evidence="7">Belongs to the binding-protein-dependent transport system permease family.</text>
</comment>
<dbReference type="EMBL" id="CP115300">
    <property type="protein sequence ID" value="WBO63726.1"/>
    <property type="molecule type" value="Genomic_DNA"/>
</dbReference>
<evidence type="ECO:0000313" key="9">
    <source>
        <dbReference type="EMBL" id="WBO63726.1"/>
    </source>
</evidence>
<dbReference type="InterPro" id="IPR035906">
    <property type="entry name" value="MetI-like_sf"/>
</dbReference>
<keyword evidence="10" id="KW-1185">Reference proteome</keyword>
<dbReference type="PANTHER" id="PTHR43163:SF6">
    <property type="entry name" value="DIPEPTIDE TRANSPORT SYSTEM PERMEASE PROTEIN DPPB-RELATED"/>
    <property type="match status" value="1"/>
</dbReference>
<evidence type="ECO:0000313" key="10">
    <source>
        <dbReference type="Proteomes" id="UP001212326"/>
    </source>
</evidence>
<keyword evidence="4 7" id="KW-0812">Transmembrane</keyword>
<dbReference type="Gene3D" id="1.10.3720.10">
    <property type="entry name" value="MetI-like"/>
    <property type="match status" value="1"/>
</dbReference>
<keyword evidence="6 7" id="KW-0472">Membrane</keyword>
<evidence type="ECO:0000256" key="4">
    <source>
        <dbReference type="ARBA" id="ARBA00022692"/>
    </source>
</evidence>
<evidence type="ECO:0000256" key="1">
    <source>
        <dbReference type="ARBA" id="ARBA00004651"/>
    </source>
</evidence>
<accession>A0ABY7NZQ0</accession>
<gene>
    <name evidence="9" type="ORF">O1G22_13265</name>
</gene>
<dbReference type="Pfam" id="PF19300">
    <property type="entry name" value="BPD_transp_1_N"/>
    <property type="match status" value="1"/>
</dbReference>
<feature type="transmembrane region" description="Helical" evidence="7">
    <location>
        <begin position="12"/>
        <end position="30"/>
    </location>
</feature>
<evidence type="ECO:0000259" key="8">
    <source>
        <dbReference type="PROSITE" id="PS50928"/>
    </source>
</evidence>
<feature type="transmembrane region" description="Helical" evidence="7">
    <location>
        <begin position="257"/>
        <end position="279"/>
    </location>
</feature>
<dbReference type="PROSITE" id="PS50928">
    <property type="entry name" value="ABC_TM1"/>
    <property type="match status" value="1"/>
</dbReference>
<protein>
    <submittedName>
        <fullName evidence="9">ABC transporter permease</fullName>
    </submittedName>
</protein>
<dbReference type="InterPro" id="IPR000515">
    <property type="entry name" value="MetI-like"/>
</dbReference>
<dbReference type="CDD" id="cd06261">
    <property type="entry name" value="TM_PBP2"/>
    <property type="match status" value="1"/>
</dbReference>
<dbReference type="SUPFAM" id="SSF161098">
    <property type="entry name" value="MetI-like"/>
    <property type="match status" value="1"/>
</dbReference>
<evidence type="ECO:0000256" key="2">
    <source>
        <dbReference type="ARBA" id="ARBA00022448"/>
    </source>
</evidence>
<dbReference type="Pfam" id="PF00528">
    <property type="entry name" value="BPD_transp_1"/>
    <property type="match status" value="1"/>
</dbReference>
<keyword evidence="3" id="KW-1003">Cell membrane</keyword>
<proteinExistence type="inferred from homology"/>
<feature type="transmembrane region" description="Helical" evidence="7">
    <location>
        <begin position="205"/>
        <end position="222"/>
    </location>
</feature>
<comment type="subcellular location">
    <subcellularLocation>
        <location evidence="1 7">Cell membrane</location>
        <topology evidence="1 7">Multi-pass membrane protein</topology>
    </subcellularLocation>
</comment>
<evidence type="ECO:0000256" key="7">
    <source>
        <dbReference type="RuleBase" id="RU363032"/>
    </source>
</evidence>
<evidence type="ECO:0000256" key="6">
    <source>
        <dbReference type="ARBA" id="ARBA00023136"/>
    </source>
</evidence>
<dbReference type="RefSeq" id="WP_225099390.1">
    <property type="nucleotide sequence ID" value="NZ_CP115300.1"/>
</dbReference>